<reference evidence="3" key="1">
    <citation type="journal article" date="2019" name="Int. J. Syst. Evol. Microbiol.">
        <title>The Global Catalogue of Microorganisms (GCM) 10K type strain sequencing project: providing services to taxonomists for standard genome sequencing and annotation.</title>
        <authorList>
            <consortium name="The Broad Institute Genomics Platform"/>
            <consortium name="The Broad Institute Genome Sequencing Center for Infectious Disease"/>
            <person name="Wu L."/>
            <person name="Ma J."/>
        </authorList>
    </citation>
    <scope>NUCLEOTIDE SEQUENCE [LARGE SCALE GENOMIC DNA]</scope>
    <source>
        <strain evidence="3">JCM 18410</strain>
    </source>
</reference>
<name>A0ABP9JUI4_9ACTN</name>
<accession>A0ABP9JUI4</accession>
<dbReference type="Proteomes" id="UP001500124">
    <property type="component" value="Unassembled WGS sequence"/>
</dbReference>
<proteinExistence type="predicted"/>
<evidence type="ECO:0000313" key="3">
    <source>
        <dbReference type="Proteomes" id="UP001500124"/>
    </source>
</evidence>
<protein>
    <submittedName>
        <fullName evidence="2">Uncharacterized protein</fullName>
    </submittedName>
</protein>
<sequence>MAVIVTVGPIVVPDTARCAIGTNPCDDSFAQEAAGKPSRPPWLHTPPDQEPDLVVVVVGRRGGGDRQNQGGHVDAEGGEPERGPPFRAARWSRPTPS</sequence>
<keyword evidence="3" id="KW-1185">Reference proteome</keyword>
<evidence type="ECO:0000313" key="2">
    <source>
        <dbReference type="EMBL" id="GAA5043573.1"/>
    </source>
</evidence>
<feature type="compositionally biased region" description="Basic and acidic residues" evidence="1">
    <location>
        <begin position="73"/>
        <end position="84"/>
    </location>
</feature>
<feature type="region of interest" description="Disordered" evidence="1">
    <location>
        <begin position="25"/>
        <end position="97"/>
    </location>
</feature>
<evidence type="ECO:0000256" key="1">
    <source>
        <dbReference type="SAM" id="MobiDB-lite"/>
    </source>
</evidence>
<organism evidence="2 3">
    <name type="scientific">Streptomyces similanensis</name>
    <dbReference type="NCBI Taxonomy" id="1274988"/>
    <lineage>
        <taxon>Bacteria</taxon>
        <taxon>Bacillati</taxon>
        <taxon>Actinomycetota</taxon>
        <taxon>Actinomycetes</taxon>
        <taxon>Kitasatosporales</taxon>
        <taxon>Streptomycetaceae</taxon>
        <taxon>Streptomyces</taxon>
    </lineage>
</organism>
<gene>
    <name evidence="2" type="ORF">GCM10023336_05250</name>
</gene>
<dbReference type="EMBL" id="BAABKC010000007">
    <property type="protein sequence ID" value="GAA5043573.1"/>
    <property type="molecule type" value="Genomic_DNA"/>
</dbReference>
<comment type="caution">
    <text evidence="2">The sequence shown here is derived from an EMBL/GenBank/DDBJ whole genome shotgun (WGS) entry which is preliminary data.</text>
</comment>